<dbReference type="SUPFAM" id="SSF103473">
    <property type="entry name" value="MFS general substrate transporter"/>
    <property type="match status" value="1"/>
</dbReference>
<evidence type="ECO:0000313" key="7">
    <source>
        <dbReference type="Proteomes" id="UP000516148"/>
    </source>
</evidence>
<keyword evidence="2 4" id="KW-1133">Transmembrane helix</keyword>
<keyword evidence="1 4" id="KW-0812">Transmembrane</keyword>
<dbReference type="InterPro" id="IPR011701">
    <property type="entry name" value="MFS"/>
</dbReference>
<feature type="transmembrane region" description="Helical" evidence="4">
    <location>
        <begin position="273"/>
        <end position="290"/>
    </location>
</feature>
<feature type="transmembrane region" description="Helical" evidence="4">
    <location>
        <begin position="326"/>
        <end position="343"/>
    </location>
</feature>
<dbReference type="Proteomes" id="UP000516148">
    <property type="component" value="Chromosome"/>
</dbReference>
<dbReference type="AlphaFoldDB" id="A0A7H0LGD9"/>
<dbReference type="CDD" id="cd06174">
    <property type="entry name" value="MFS"/>
    <property type="match status" value="1"/>
</dbReference>
<dbReference type="RefSeq" id="WP_187761069.1">
    <property type="nucleotide sequence ID" value="NZ_CP061038.1"/>
</dbReference>
<dbReference type="Gene3D" id="1.20.1250.20">
    <property type="entry name" value="MFS general substrate transporter like domains"/>
    <property type="match status" value="2"/>
</dbReference>
<dbReference type="PANTHER" id="PTHR23528:SF1">
    <property type="entry name" value="MAJOR FACILITATOR SUPERFAMILY (MFS) PROFILE DOMAIN-CONTAINING PROTEIN"/>
    <property type="match status" value="1"/>
</dbReference>
<feature type="transmembrane region" description="Helical" evidence="4">
    <location>
        <begin position="231"/>
        <end position="253"/>
    </location>
</feature>
<dbReference type="PANTHER" id="PTHR23528">
    <property type="match status" value="1"/>
</dbReference>
<organism evidence="6 7">
    <name type="scientific">Sphingomonas alpina</name>
    <dbReference type="NCBI Taxonomy" id="653931"/>
    <lineage>
        <taxon>Bacteria</taxon>
        <taxon>Pseudomonadati</taxon>
        <taxon>Pseudomonadota</taxon>
        <taxon>Alphaproteobacteria</taxon>
        <taxon>Sphingomonadales</taxon>
        <taxon>Sphingomonadaceae</taxon>
        <taxon>Sphingomonas</taxon>
    </lineage>
</organism>
<keyword evidence="7" id="KW-1185">Reference proteome</keyword>
<evidence type="ECO:0000256" key="1">
    <source>
        <dbReference type="ARBA" id="ARBA00022692"/>
    </source>
</evidence>
<dbReference type="InterPro" id="IPR020846">
    <property type="entry name" value="MFS_dom"/>
</dbReference>
<name>A0A7H0LGD9_9SPHN</name>
<feature type="domain" description="Major facilitator superfamily (MFS) profile" evidence="5">
    <location>
        <begin position="29"/>
        <end position="414"/>
    </location>
</feature>
<dbReference type="PROSITE" id="PS50850">
    <property type="entry name" value="MFS"/>
    <property type="match status" value="1"/>
</dbReference>
<feature type="transmembrane region" description="Helical" evidence="4">
    <location>
        <begin position="391"/>
        <end position="410"/>
    </location>
</feature>
<feature type="transmembrane region" description="Helical" evidence="4">
    <location>
        <begin position="364"/>
        <end position="385"/>
    </location>
</feature>
<dbReference type="InterPro" id="IPR036259">
    <property type="entry name" value="MFS_trans_sf"/>
</dbReference>
<evidence type="ECO:0000256" key="3">
    <source>
        <dbReference type="ARBA" id="ARBA00023136"/>
    </source>
</evidence>
<dbReference type="EMBL" id="CP061038">
    <property type="protein sequence ID" value="QNQ08742.1"/>
    <property type="molecule type" value="Genomic_DNA"/>
</dbReference>
<evidence type="ECO:0000256" key="4">
    <source>
        <dbReference type="SAM" id="Phobius"/>
    </source>
</evidence>
<keyword evidence="3 4" id="KW-0472">Membrane</keyword>
<evidence type="ECO:0000259" key="5">
    <source>
        <dbReference type="PROSITE" id="PS50850"/>
    </source>
</evidence>
<dbReference type="KEGG" id="spap:H3Z74_18710"/>
<dbReference type="Pfam" id="PF07690">
    <property type="entry name" value="MFS_1"/>
    <property type="match status" value="2"/>
</dbReference>
<feature type="transmembrane region" description="Helical" evidence="4">
    <location>
        <begin position="162"/>
        <end position="185"/>
    </location>
</feature>
<evidence type="ECO:0000256" key="2">
    <source>
        <dbReference type="ARBA" id="ARBA00022989"/>
    </source>
</evidence>
<feature type="transmembrane region" description="Helical" evidence="4">
    <location>
        <begin position="191"/>
        <end position="210"/>
    </location>
</feature>
<dbReference type="GO" id="GO:0022857">
    <property type="term" value="F:transmembrane transporter activity"/>
    <property type="evidence" value="ECO:0007669"/>
    <property type="project" value="InterPro"/>
</dbReference>
<feature type="transmembrane region" description="Helical" evidence="4">
    <location>
        <begin position="127"/>
        <end position="150"/>
    </location>
</feature>
<sequence length="414" mass="43531">MPFRFALPWAARPSREGLEVAPAHRSIGFLLIFALANAGGVIAYLPLLTLLLPMKIEAVAGEARIELFTATVIAGAIAASLSNILFGWLSDRSVARGGGRRRWMAIGIVATLLSFACVVIAASPAEIILSIIFFQAAVNALLAPLLAIMADEIPDAQKGMAGGLLSLANPVASAVSAILVSMSALDEASRFAIVSLAIAACAAPLLLVRARPIPAPTAARPAVVMLRRDLAIVWGARLLVQVAGNALSLYLLYYFESIAPDQSPLTMASRVGHLLTIAYIIPLPIAVLLGRLSDRLNRRKPFLLAMAALAAFGLVIMALAGDWTMAAAGFCLYAIGSAVFLALHSGFSMQLLPNPDHRGRDLGLLNLTNTLPALLGPLLTWSLATPRDFDTLMLVLAGLALCGGLAILAVRGRR</sequence>
<evidence type="ECO:0000313" key="6">
    <source>
        <dbReference type="EMBL" id="QNQ08742.1"/>
    </source>
</evidence>
<proteinExistence type="predicted"/>
<feature type="transmembrane region" description="Helical" evidence="4">
    <location>
        <begin position="302"/>
        <end position="320"/>
    </location>
</feature>
<reference evidence="6 7" key="1">
    <citation type="submission" date="2020-09" db="EMBL/GenBank/DDBJ databases">
        <title>Sphingomonas sp., a new species isolated from pork steak.</title>
        <authorList>
            <person name="Heidler von Heilborn D."/>
        </authorList>
    </citation>
    <scope>NUCLEOTIDE SEQUENCE [LARGE SCALE GENOMIC DNA]</scope>
    <source>
        <strain evidence="7">S8-3T</strain>
    </source>
</reference>
<feature type="transmembrane region" description="Helical" evidence="4">
    <location>
        <begin position="27"/>
        <end position="47"/>
    </location>
</feature>
<feature type="transmembrane region" description="Helical" evidence="4">
    <location>
        <begin position="67"/>
        <end position="90"/>
    </location>
</feature>
<gene>
    <name evidence="6" type="ORF">H3Z74_18710</name>
</gene>
<accession>A0A7H0LGD9</accession>
<protein>
    <submittedName>
        <fullName evidence="6">MFS transporter</fullName>
    </submittedName>
</protein>
<feature type="transmembrane region" description="Helical" evidence="4">
    <location>
        <begin position="102"/>
        <end position="121"/>
    </location>
</feature>